<keyword evidence="2" id="KW-1185">Reference proteome</keyword>
<keyword evidence="1" id="KW-0378">Hydrolase</keyword>
<organism evidence="1 2">
    <name type="scientific">Thelephora ganbajun</name>
    <name type="common">Ganba fungus</name>
    <dbReference type="NCBI Taxonomy" id="370292"/>
    <lineage>
        <taxon>Eukaryota</taxon>
        <taxon>Fungi</taxon>
        <taxon>Dikarya</taxon>
        <taxon>Basidiomycota</taxon>
        <taxon>Agaricomycotina</taxon>
        <taxon>Agaricomycetes</taxon>
        <taxon>Thelephorales</taxon>
        <taxon>Thelephoraceae</taxon>
        <taxon>Thelephora</taxon>
    </lineage>
</organism>
<name>A0ACB6ZHV9_THEGA</name>
<proteinExistence type="predicted"/>
<reference evidence="1" key="2">
    <citation type="journal article" date="2020" name="Nat. Commun.">
        <title>Large-scale genome sequencing of mycorrhizal fungi provides insights into the early evolution of symbiotic traits.</title>
        <authorList>
            <person name="Miyauchi S."/>
            <person name="Kiss E."/>
            <person name="Kuo A."/>
            <person name="Drula E."/>
            <person name="Kohler A."/>
            <person name="Sanchez-Garcia M."/>
            <person name="Morin E."/>
            <person name="Andreopoulos B."/>
            <person name="Barry K.W."/>
            <person name="Bonito G."/>
            <person name="Buee M."/>
            <person name="Carver A."/>
            <person name="Chen C."/>
            <person name="Cichocki N."/>
            <person name="Clum A."/>
            <person name="Culley D."/>
            <person name="Crous P.W."/>
            <person name="Fauchery L."/>
            <person name="Girlanda M."/>
            <person name="Hayes R.D."/>
            <person name="Keri Z."/>
            <person name="LaButti K."/>
            <person name="Lipzen A."/>
            <person name="Lombard V."/>
            <person name="Magnuson J."/>
            <person name="Maillard F."/>
            <person name="Murat C."/>
            <person name="Nolan M."/>
            <person name="Ohm R.A."/>
            <person name="Pangilinan J."/>
            <person name="Pereira M.F."/>
            <person name="Perotto S."/>
            <person name="Peter M."/>
            <person name="Pfister S."/>
            <person name="Riley R."/>
            <person name="Sitrit Y."/>
            <person name="Stielow J.B."/>
            <person name="Szollosi G."/>
            <person name="Zifcakova L."/>
            <person name="Stursova M."/>
            <person name="Spatafora J.W."/>
            <person name="Tedersoo L."/>
            <person name="Vaario L.M."/>
            <person name="Yamada A."/>
            <person name="Yan M."/>
            <person name="Wang P."/>
            <person name="Xu J."/>
            <person name="Bruns T."/>
            <person name="Baldrian P."/>
            <person name="Vilgalys R."/>
            <person name="Dunand C."/>
            <person name="Henrissat B."/>
            <person name="Grigoriev I.V."/>
            <person name="Hibbett D."/>
            <person name="Nagy L.G."/>
            <person name="Martin F.M."/>
        </authorList>
    </citation>
    <scope>NUCLEOTIDE SEQUENCE</scope>
    <source>
        <strain evidence="1">P2</strain>
    </source>
</reference>
<comment type="caution">
    <text evidence="1">The sequence shown here is derived from an EMBL/GenBank/DDBJ whole genome shotgun (WGS) entry which is preliminary data.</text>
</comment>
<gene>
    <name evidence="1" type="ORF">BDM02DRAFT_3167507</name>
</gene>
<dbReference type="EMBL" id="MU118005">
    <property type="protein sequence ID" value="KAF9648938.1"/>
    <property type="molecule type" value="Genomic_DNA"/>
</dbReference>
<reference evidence="1" key="1">
    <citation type="submission" date="2019-10" db="EMBL/GenBank/DDBJ databases">
        <authorList>
            <consortium name="DOE Joint Genome Institute"/>
            <person name="Kuo A."/>
            <person name="Miyauchi S."/>
            <person name="Kiss E."/>
            <person name="Drula E."/>
            <person name="Kohler A."/>
            <person name="Sanchez-Garcia M."/>
            <person name="Andreopoulos B."/>
            <person name="Barry K.W."/>
            <person name="Bonito G."/>
            <person name="Buee M."/>
            <person name="Carver A."/>
            <person name="Chen C."/>
            <person name="Cichocki N."/>
            <person name="Clum A."/>
            <person name="Culley D."/>
            <person name="Crous P.W."/>
            <person name="Fauchery L."/>
            <person name="Girlanda M."/>
            <person name="Hayes R."/>
            <person name="Keri Z."/>
            <person name="Labutti K."/>
            <person name="Lipzen A."/>
            <person name="Lombard V."/>
            <person name="Magnuson J."/>
            <person name="Maillard F."/>
            <person name="Morin E."/>
            <person name="Murat C."/>
            <person name="Nolan M."/>
            <person name="Ohm R."/>
            <person name="Pangilinan J."/>
            <person name="Pereira M."/>
            <person name="Perotto S."/>
            <person name="Peter M."/>
            <person name="Riley R."/>
            <person name="Sitrit Y."/>
            <person name="Stielow B."/>
            <person name="Szollosi G."/>
            <person name="Zifcakova L."/>
            <person name="Stursova M."/>
            <person name="Spatafora J.W."/>
            <person name="Tedersoo L."/>
            <person name="Vaario L.-M."/>
            <person name="Yamada A."/>
            <person name="Yan M."/>
            <person name="Wang P."/>
            <person name="Xu J."/>
            <person name="Bruns T."/>
            <person name="Baldrian P."/>
            <person name="Vilgalys R."/>
            <person name="Henrissat B."/>
            <person name="Grigoriev I.V."/>
            <person name="Hibbett D."/>
            <person name="Nagy L.G."/>
            <person name="Martin F.M."/>
        </authorList>
    </citation>
    <scope>NUCLEOTIDE SEQUENCE</scope>
    <source>
        <strain evidence="1">P2</strain>
    </source>
</reference>
<evidence type="ECO:0000313" key="2">
    <source>
        <dbReference type="Proteomes" id="UP000886501"/>
    </source>
</evidence>
<accession>A0ACB6ZHV9</accession>
<evidence type="ECO:0000313" key="1">
    <source>
        <dbReference type="EMBL" id="KAF9648938.1"/>
    </source>
</evidence>
<sequence length="528" mass="58441">MASIPVTIKHTGKTYSLTLNASQPPRVFKETIYQSTGVPVDRMKVMIKGVTLKDDDWGKLALKEGVSFMVLGTAEELPKPPEKKIVFLEDMDDEELAEALALPVGLKNLGNTCYMNATVQVLRAIPELQTALTEYADSSTPGLPAHLGQLYTSMSRTTDSFVPLQFLASLRQNFPQFAEVGRGGGGNKLLAAYAQQDAEECYSQIIGNALRDVPGPSGKKFIEAYMMSRVRNELKCDEAPEEPATMSTENVLKVECHISGQTNFMHSGIKEVLDQKVTKRSPTLNRDAAYSHHSRLERLPTYLTIHMVRFAWKQDIGKKAKIMRQVKFPTEYDALDIVTDELKAKLQPVSRRLMEIEKERKERGKIRKRTKNKASTSQTAAPLDTVSTTEGAAMDVDKKPEEGGDLDDESVYRKKELEELEGLISPDVKADIGASPTGLYELVAIITHKGPAADAGHYIGFVKKSVFHPKASQATGSEQKTIDDDDDDWYKFDDEKVSIFPVEKLATLDGGGEDASAYVLLYKTKPLA</sequence>
<protein>
    <submittedName>
        <fullName evidence="1">Ubiquitin carboxyl-terminal hydrolase 6</fullName>
    </submittedName>
</protein>
<dbReference type="Proteomes" id="UP000886501">
    <property type="component" value="Unassembled WGS sequence"/>
</dbReference>